<sequence length="307" mass="35217">MAQIQDRKKDFYSQKQSVRDESLAPTHLETAGDVLVKNLAKKQLETRTTLREQLMVQQNFETGFELTPDRRQGVASLEELKNEAEETAGTSKTEMEKESVKVTLDISSLMKTTGLTRHELELSLCEKPNSAVSKLYKFALANKRDTNTVEKLEEQLPHHPINRLAEIEEEYFGHLREGKDQSKEKHFTSDTKAHVSAKNKLGGQRKRKRRKRRNKQKNAVEANESLPSSSKMTKTSCDLGDSHVEPEIEERNPSCRPSLWDVKDMKKWSQPKKLYGCKPQTLYTIKDGKIVKLEKLDEDEDMDEGVT</sequence>
<dbReference type="EMBL" id="JAWJWF010000002">
    <property type="protein sequence ID" value="KAK6637663.1"/>
    <property type="molecule type" value="Genomic_DNA"/>
</dbReference>
<gene>
    <name evidence="2" type="ORF">RUM44_008085</name>
</gene>
<protein>
    <submittedName>
        <fullName evidence="2">Uncharacterized protein</fullName>
    </submittedName>
</protein>
<feature type="compositionally biased region" description="Basic and acidic residues" evidence="1">
    <location>
        <begin position="1"/>
        <end position="22"/>
    </location>
</feature>
<evidence type="ECO:0000256" key="1">
    <source>
        <dbReference type="SAM" id="MobiDB-lite"/>
    </source>
</evidence>
<accession>A0ABR1BC65</accession>
<keyword evidence="3" id="KW-1185">Reference proteome</keyword>
<comment type="caution">
    <text evidence="2">The sequence shown here is derived from an EMBL/GenBank/DDBJ whole genome shotgun (WGS) entry which is preliminary data.</text>
</comment>
<feature type="compositionally biased region" description="Basic and acidic residues" evidence="1">
    <location>
        <begin position="240"/>
        <end position="253"/>
    </location>
</feature>
<name>A0ABR1BC65_POLSC</name>
<proteinExistence type="predicted"/>
<feature type="compositionally biased region" description="Basic residues" evidence="1">
    <location>
        <begin position="203"/>
        <end position="216"/>
    </location>
</feature>
<feature type="region of interest" description="Disordered" evidence="1">
    <location>
        <begin position="1"/>
        <end position="27"/>
    </location>
</feature>
<dbReference type="Proteomes" id="UP001359485">
    <property type="component" value="Unassembled WGS sequence"/>
</dbReference>
<organism evidence="2 3">
    <name type="scientific">Polyplax serrata</name>
    <name type="common">Common mouse louse</name>
    <dbReference type="NCBI Taxonomy" id="468196"/>
    <lineage>
        <taxon>Eukaryota</taxon>
        <taxon>Metazoa</taxon>
        <taxon>Ecdysozoa</taxon>
        <taxon>Arthropoda</taxon>
        <taxon>Hexapoda</taxon>
        <taxon>Insecta</taxon>
        <taxon>Pterygota</taxon>
        <taxon>Neoptera</taxon>
        <taxon>Paraneoptera</taxon>
        <taxon>Psocodea</taxon>
        <taxon>Troctomorpha</taxon>
        <taxon>Phthiraptera</taxon>
        <taxon>Anoplura</taxon>
        <taxon>Polyplacidae</taxon>
        <taxon>Polyplax</taxon>
    </lineage>
</organism>
<feature type="region of interest" description="Disordered" evidence="1">
    <location>
        <begin position="180"/>
        <end position="256"/>
    </location>
</feature>
<evidence type="ECO:0000313" key="2">
    <source>
        <dbReference type="EMBL" id="KAK6637663.1"/>
    </source>
</evidence>
<evidence type="ECO:0000313" key="3">
    <source>
        <dbReference type="Proteomes" id="UP001359485"/>
    </source>
</evidence>
<feature type="compositionally biased region" description="Polar residues" evidence="1">
    <location>
        <begin position="225"/>
        <end position="236"/>
    </location>
</feature>
<feature type="compositionally biased region" description="Basic and acidic residues" evidence="1">
    <location>
        <begin position="180"/>
        <end position="193"/>
    </location>
</feature>
<reference evidence="2 3" key="1">
    <citation type="submission" date="2023-09" db="EMBL/GenBank/DDBJ databases">
        <title>Genomes of two closely related lineages of the louse Polyplax serrata with different host specificities.</title>
        <authorList>
            <person name="Martinu J."/>
            <person name="Tarabai H."/>
            <person name="Stefka J."/>
            <person name="Hypsa V."/>
        </authorList>
    </citation>
    <scope>NUCLEOTIDE SEQUENCE [LARGE SCALE GENOMIC DNA]</scope>
    <source>
        <strain evidence="2">98ZLc_SE</strain>
    </source>
</reference>